<dbReference type="AlphaFoldDB" id="A0A6A8LQJ0"/>
<reference evidence="3 4" key="1">
    <citation type="submission" date="2019-11" db="EMBL/GenBank/DDBJ databases">
        <title>Draft Genome Sequence of Plant Growth-Promoting Rhizosphere-Associated Bacteria.</title>
        <authorList>
            <person name="Vasilyev I.Y."/>
            <person name="Radchenko V."/>
            <person name="Ilnitskaya E.V."/>
        </authorList>
    </citation>
    <scope>NUCLEOTIDE SEQUENCE [LARGE SCALE GENOMIC DNA]</scope>
    <source>
        <strain evidence="2 4">VRA_01-1sq_f</strain>
        <strain evidence="1 3">VRA_1sq_f</strain>
    </source>
</reference>
<sequence>MEIKITTSVEGDSGLDRMIGNLKLLDNTAVEAGLFGGFEAKKAMWQEYGTSRGIPSRPFLRNTLYENEARFANYVAPFIIDVMNGGSAEMVYSTLGPFMVMSIQRTIAAGGFAPLSPVTIARKGHSKPLIETGSMYGSIEWRVSR</sequence>
<dbReference type="EMBL" id="WKKZ01000611">
    <property type="protein sequence ID" value="MSE06108.1"/>
    <property type="molecule type" value="Genomic_DNA"/>
</dbReference>
<evidence type="ECO:0000313" key="2">
    <source>
        <dbReference type="EMBL" id="MSE07735.1"/>
    </source>
</evidence>
<dbReference type="EMBL" id="WKKX01000077">
    <property type="protein sequence ID" value="MSE07735.1"/>
    <property type="molecule type" value="Genomic_DNA"/>
</dbReference>
<evidence type="ECO:0000313" key="4">
    <source>
        <dbReference type="Proteomes" id="UP000467635"/>
    </source>
</evidence>
<proteinExistence type="predicted"/>
<accession>A0A6A8LQJ0</accession>
<organism evidence="1 3">
    <name type="scientific">Ligilactobacillus salivarius</name>
    <dbReference type="NCBI Taxonomy" id="1624"/>
    <lineage>
        <taxon>Bacteria</taxon>
        <taxon>Bacillati</taxon>
        <taxon>Bacillota</taxon>
        <taxon>Bacilli</taxon>
        <taxon>Lactobacillales</taxon>
        <taxon>Lactobacillaceae</taxon>
        <taxon>Ligilactobacillus</taxon>
    </lineage>
</organism>
<protein>
    <submittedName>
        <fullName evidence="1">Uncharacterized protein</fullName>
    </submittedName>
</protein>
<evidence type="ECO:0000313" key="3">
    <source>
        <dbReference type="Proteomes" id="UP000437575"/>
    </source>
</evidence>
<name>A0A6A8LQJ0_9LACO</name>
<gene>
    <name evidence="2" type="ORF">GKC33_03090</name>
    <name evidence="1" type="ORF">GKC34_10010</name>
</gene>
<evidence type="ECO:0000313" key="1">
    <source>
        <dbReference type="EMBL" id="MSE06108.1"/>
    </source>
</evidence>
<dbReference type="Proteomes" id="UP000467635">
    <property type="component" value="Unassembled WGS sequence"/>
</dbReference>
<comment type="caution">
    <text evidence="1">The sequence shown here is derived from an EMBL/GenBank/DDBJ whole genome shotgun (WGS) entry which is preliminary data.</text>
</comment>
<dbReference type="Proteomes" id="UP000437575">
    <property type="component" value="Unassembled WGS sequence"/>
</dbReference>